<evidence type="ECO:0000256" key="8">
    <source>
        <dbReference type="ARBA" id="ARBA00022840"/>
    </source>
</evidence>
<dbReference type="GO" id="GO:0016887">
    <property type="term" value="F:ATP hydrolysis activity"/>
    <property type="evidence" value="ECO:0007669"/>
    <property type="project" value="InterPro"/>
</dbReference>
<dbReference type="Gene3D" id="1.10.8.60">
    <property type="match status" value="2"/>
</dbReference>
<evidence type="ECO:0000256" key="2">
    <source>
        <dbReference type="ARBA" id="ARBA00004604"/>
    </source>
</evidence>
<keyword evidence="7" id="KW-0378">Hydrolase</keyword>
<evidence type="ECO:0000256" key="10">
    <source>
        <dbReference type="ARBA" id="ARBA00023136"/>
    </source>
</evidence>
<keyword evidence="6" id="KW-0547">Nucleotide-binding</keyword>
<dbReference type="GO" id="GO:0005730">
    <property type="term" value="C:nucleolus"/>
    <property type="evidence" value="ECO:0007669"/>
    <property type="project" value="UniProtKB-SubCell"/>
</dbReference>
<organism evidence="17 18">
    <name type="scientific">Musa troglodytarum</name>
    <name type="common">fe'i banana</name>
    <dbReference type="NCBI Taxonomy" id="320322"/>
    <lineage>
        <taxon>Eukaryota</taxon>
        <taxon>Viridiplantae</taxon>
        <taxon>Streptophyta</taxon>
        <taxon>Embryophyta</taxon>
        <taxon>Tracheophyta</taxon>
        <taxon>Spermatophyta</taxon>
        <taxon>Magnoliopsida</taxon>
        <taxon>Liliopsida</taxon>
        <taxon>Zingiberales</taxon>
        <taxon>Musaceae</taxon>
        <taxon>Musa</taxon>
    </lineage>
</organism>
<dbReference type="Gene3D" id="3.40.50.300">
    <property type="entry name" value="P-loop containing nucleotide triphosphate hydrolases"/>
    <property type="match status" value="2"/>
</dbReference>
<dbReference type="PROSITE" id="PS00674">
    <property type="entry name" value="AAA"/>
    <property type="match status" value="1"/>
</dbReference>
<comment type="similarity">
    <text evidence="3">Belongs to the AAA ATPase family.</text>
</comment>
<keyword evidence="5" id="KW-0962">Peroxisome biogenesis</keyword>
<reference evidence="17" key="1">
    <citation type="submission" date="2022-05" db="EMBL/GenBank/DDBJ databases">
        <title>The Musa troglodytarum L. genome provides insights into the mechanism of non-climacteric behaviour and enrichment of carotenoids.</title>
        <authorList>
            <person name="Wang J."/>
        </authorList>
    </citation>
    <scope>NUCLEOTIDE SEQUENCE</scope>
    <source>
        <tissue evidence="17">Leaf</tissue>
    </source>
</reference>
<evidence type="ECO:0000256" key="11">
    <source>
        <dbReference type="ARBA" id="ARBA00023242"/>
    </source>
</evidence>
<evidence type="ECO:0000256" key="3">
    <source>
        <dbReference type="ARBA" id="ARBA00006914"/>
    </source>
</evidence>
<evidence type="ECO:0000256" key="15">
    <source>
        <dbReference type="SAM" id="MobiDB-lite"/>
    </source>
</evidence>
<keyword evidence="9" id="KW-0175">Coiled coil</keyword>
<dbReference type="PANTHER" id="PTHR14428">
    <property type="entry name" value="NUCLEOLAR COMPLEX PROTEIN 3"/>
    <property type="match status" value="1"/>
</dbReference>
<dbReference type="InterPro" id="IPR016024">
    <property type="entry name" value="ARM-type_fold"/>
</dbReference>
<dbReference type="InterPro" id="IPR011989">
    <property type="entry name" value="ARM-like"/>
</dbReference>
<dbReference type="InterPro" id="IPR003593">
    <property type="entry name" value="AAA+_ATPase"/>
</dbReference>
<accession>A0A9E7KBD5</accession>
<keyword evidence="10" id="KW-0472">Membrane</keyword>
<dbReference type="SMART" id="SM00382">
    <property type="entry name" value="AAA"/>
    <property type="match status" value="2"/>
</dbReference>
<feature type="domain" description="AAA+ ATPase" evidence="16">
    <location>
        <begin position="1247"/>
        <end position="1408"/>
    </location>
</feature>
<dbReference type="InterPro" id="IPR003960">
    <property type="entry name" value="ATPase_AAA_CS"/>
</dbReference>
<proteinExistence type="inferred from homology"/>
<evidence type="ECO:0000313" key="18">
    <source>
        <dbReference type="Proteomes" id="UP001055439"/>
    </source>
</evidence>
<feature type="region of interest" description="Disordered" evidence="15">
    <location>
        <begin position="398"/>
        <end position="434"/>
    </location>
</feature>
<dbReference type="GO" id="GO:0003682">
    <property type="term" value="F:chromatin binding"/>
    <property type="evidence" value="ECO:0007669"/>
    <property type="project" value="TreeGrafter"/>
</dbReference>
<evidence type="ECO:0000256" key="5">
    <source>
        <dbReference type="ARBA" id="ARBA00022593"/>
    </source>
</evidence>
<evidence type="ECO:0000256" key="4">
    <source>
        <dbReference type="ARBA" id="ARBA00007797"/>
    </source>
</evidence>
<dbReference type="EMBL" id="CP097508">
    <property type="protein sequence ID" value="URE10984.1"/>
    <property type="molecule type" value="Genomic_DNA"/>
</dbReference>
<dbReference type="Pfam" id="PF07540">
    <property type="entry name" value="NOC3p"/>
    <property type="match status" value="1"/>
</dbReference>
<feature type="compositionally biased region" description="Basic and acidic residues" evidence="15">
    <location>
        <begin position="422"/>
        <end position="434"/>
    </location>
</feature>
<dbReference type="GO" id="GO:0006270">
    <property type="term" value="P:DNA replication initiation"/>
    <property type="evidence" value="ECO:0007669"/>
    <property type="project" value="TreeGrafter"/>
</dbReference>
<evidence type="ECO:0000313" key="17">
    <source>
        <dbReference type="EMBL" id="URE10984.1"/>
    </source>
</evidence>
<dbReference type="InterPro" id="IPR003959">
    <property type="entry name" value="ATPase_AAA_core"/>
</dbReference>
<comment type="similarity">
    <text evidence="4">Belongs to the CBF/MAK21 family.</text>
</comment>
<evidence type="ECO:0000256" key="9">
    <source>
        <dbReference type="ARBA" id="ARBA00023054"/>
    </source>
</evidence>
<name>A0A9E7KBD5_9LILI</name>
<evidence type="ECO:0000256" key="12">
    <source>
        <dbReference type="ARBA" id="ARBA00034811"/>
    </source>
</evidence>
<gene>
    <name evidence="17" type="ORF">MUK42_24014</name>
</gene>
<evidence type="ECO:0000256" key="14">
    <source>
        <dbReference type="ARBA" id="ARBA00048778"/>
    </source>
</evidence>
<feature type="domain" description="AAA+ ATPase" evidence="16">
    <location>
        <begin position="1566"/>
        <end position="1705"/>
    </location>
</feature>
<comment type="subcellular location">
    <subcellularLocation>
        <location evidence="1">Membrane</location>
    </subcellularLocation>
    <subcellularLocation>
        <location evidence="2">Nucleus</location>
        <location evidence="2">Nucleolus</location>
    </subcellularLocation>
</comment>
<dbReference type="PANTHER" id="PTHR14428:SF5">
    <property type="entry name" value="NUCLEOLAR COMPLEX PROTEIN 3 HOMOLOG"/>
    <property type="match status" value="1"/>
</dbReference>
<protein>
    <recommendedName>
        <fullName evidence="12">Peroxisomal ATPase PEX6</fullName>
    </recommendedName>
    <alternativeName>
        <fullName evidence="13">Peroxin-6</fullName>
    </alternativeName>
</protein>
<sequence>MGKKNKVILPPNLPPEVADDEIEVSDEDLEFVGRNREYVGFLTKLDTKSIDRHVKRVANHEDDELEALYEKRNRKPSLLRLKEEEDKLQVDPVDALPVKTLDGKLEYRTADRSKSGDGTNENESAMGIEDDEKNAGMLKLTKPEKRLKLKKSRKEAKKLAKVEEKGDIGEEKLHSEVLAKVEEDLSAEELFRKKKIRLAEIGLQLLENPEENIKALKELLQICDDEDQNIVKLGLMSLLAVFKDIIPGYRIRLPTEKEMEMTVSKAVRQQRFYESTLLRSYKAYLMKLITLEKQPSICQVAVRCLCSLLDAVPHFNFRESILASVVKNISSSDDTIRKLCCEAIRSIFSNEGKHGGEATLEAVRLIADHVKFHDCQLHPDSIDVFLSLTFDEDIGKSDSLEEPVKPKKRGKWKNQVGSKEVQGSDRKKNKQEVMKKTREEVSADLKAVSFAPDLKDRKMMQSETLSAAFETYFRILKHSMDPSASRSKVNAVSLSCGSGSYPLLASCLNGLGKFSHLIDLDFMGDLLECLKKLAGYSDHNDGSMQNHLSVSERLQCCIVAFMVMRNNLDALNVDLQDFFVQLYNLLLEYRPDRDCGEVLAKALKTMLWEGKQHDMQRAAAFIKRLATFSLSFGSAEAMAALVTVKHLLQKNSKCRNLLENDAGGGSLAGLVAVRILSYLKQCFTLSLFLQSCYFQKYRPDATDPNISGALASVLWELSLLVKHYNSSVSSMAASISSMGSMNPAHTQVLFSTASPLQAFADLSIEQELFKPASKAASLSRKRTREIEKDFVVMDPDQIRKSENMIDEDILTRKFKDHFILNKGIMENERLRRELNHTMSSISLYEDYKRQKKRKKERSFHWRSVQLGMADRRKPLLLSSTQALLDSILGSAGSQGVGEGAVGAEGAARGAADGLRPALRLPVGILRFSDSGGVGSDELKENFFVVGLSASVLKRLAIASGSLILLKNSETNVGRIAKAKVLHHPLAGEKYRGCTQQATSVSSSQRVMKLLPSFTYPSEAYCPSDQEVAYVTPLLAFNLGLHISCLKVLVRSGQESLTLLFEVEEHGEEKETNHHPLFIDLIPWPDLPKYATHLRISFVKIPECGLLGSLKGKSATEEGDRQDMIDLALNEYFKVDKFLARGDVFYIRVDWNCSSEMCVFCNQKSPKGLSSNIVYFKVMSMEPSDEPILCVNCTQTALVLGGSAASSIPPDRFIGSSNDFMPLHVETVKKLTSILAPAICPSALLSRFRVSVFLYGSPGCGKRTVVRYVAQCLGLHVVEYSCYDLTESSDKKASAALTNAFKSASRYSPCLLLLRHFDVFTNLSSNEGSRSDQVGITSEIASVIREFTEPLSENENSYLGKMANNASFLVEAEKLNSRVFLVAAAGSSDGLQPQIRRCFSHEISMSPLNEAQRVSMLSRSLRGSIRTLDKTIGDEFLKDIVSQTSGFMPRDIHALVADAGANFVQRTLTDGGKSENGDFGEITATGLTSIQDEDNSHDYANKHIEKEDFLKALERSKKRNASALGTPKVPNVKWEDVGGLEEVKKSILDTVQLPLLHKDLFSSGLRKRSGVLLYGPPGTGKTLLAKAVATECSLNFLSVKGPELINMYIGESEKNVRDIFQKARAARPCVIFFDELDSLAPARGASGDSGGVMDRVVSQMLAEIDGLNDSSQDLFIIGASNRPDLIDPALLRPGRFDKLLVLKALTRKFKLDKNVSLFSVARKCPPNFTGADMYALCADAWFHAAKRKTSSDGSNPTIDDKADSVIVEINDFMKVLGDLSPSLSMDELKKYECLREQFEGGPS</sequence>
<evidence type="ECO:0000256" key="7">
    <source>
        <dbReference type="ARBA" id="ARBA00022801"/>
    </source>
</evidence>
<dbReference type="CDD" id="cd19527">
    <property type="entry name" value="RecA-like_PEX6_r2"/>
    <property type="match status" value="1"/>
</dbReference>
<dbReference type="InterPro" id="IPR047533">
    <property type="entry name" value="RecA-like_PEX6_r2"/>
</dbReference>
<dbReference type="SUPFAM" id="SSF52540">
    <property type="entry name" value="P-loop containing nucleoside triphosphate hydrolases"/>
    <property type="match status" value="2"/>
</dbReference>
<dbReference type="GO" id="GO:0005524">
    <property type="term" value="F:ATP binding"/>
    <property type="evidence" value="ECO:0007669"/>
    <property type="project" value="UniProtKB-KW"/>
</dbReference>
<dbReference type="SUPFAM" id="SSF48371">
    <property type="entry name" value="ARM repeat"/>
    <property type="match status" value="1"/>
</dbReference>
<keyword evidence="8" id="KW-0067">ATP-binding</keyword>
<dbReference type="InterPro" id="IPR027417">
    <property type="entry name" value="P-loop_NTPase"/>
</dbReference>
<dbReference type="Proteomes" id="UP001055439">
    <property type="component" value="Chromosome 6"/>
</dbReference>
<keyword evidence="11" id="KW-0539">Nucleus</keyword>
<dbReference type="FunFam" id="3.40.50.300:FF:001716">
    <property type="entry name" value="Peroxisome biogenesis protein 6"/>
    <property type="match status" value="1"/>
</dbReference>
<dbReference type="FunFam" id="3.40.50.300:FF:000109">
    <property type="entry name" value="Peroxisomal biogenesis factor 6"/>
    <property type="match status" value="1"/>
</dbReference>
<dbReference type="GO" id="GO:0016020">
    <property type="term" value="C:membrane"/>
    <property type="evidence" value="ECO:0007669"/>
    <property type="project" value="UniProtKB-SubCell"/>
</dbReference>
<dbReference type="GO" id="GO:0007031">
    <property type="term" value="P:peroxisome organization"/>
    <property type="evidence" value="ECO:0007669"/>
    <property type="project" value="UniProtKB-KW"/>
</dbReference>
<dbReference type="Pfam" id="PF00004">
    <property type="entry name" value="AAA"/>
    <property type="match status" value="2"/>
</dbReference>
<evidence type="ECO:0000256" key="13">
    <source>
        <dbReference type="ARBA" id="ARBA00034920"/>
    </source>
</evidence>
<comment type="catalytic activity">
    <reaction evidence="14">
        <text>ATP + H2O = ADP + phosphate + H(+)</text>
        <dbReference type="Rhea" id="RHEA:13065"/>
        <dbReference type="ChEBI" id="CHEBI:15377"/>
        <dbReference type="ChEBI" id="CHEBI:15378"/>
        <dbReference type="ChEBI" id="CHEBI:30616"/>
        <dbReference type="ChEBI" id="CHEBI:43474"/>
        <dbReference type="ChEBI" id="CHEBI:456216"/>
    </reaction>
    <physiologicalReaction direction="left-to-right" evidence="14">
        <dbReference type="Rhea" id="RHEA:13066"/>
    </physiologicalReaction>
</comment>
<dbReference type="OrthoDB" id="2187at2759"/>
<evidence type="ECO:0000256" key="6">
    <source>
        <dbReference type="ARBA" id="ARBA00022741"/>
    </source>
</evidence>
<evidence type="ECO:0000256" key="1">
    <source>
        <dbReference type="ARBA" id="ARBA00004370"/>
    </source>
</evidence>
<keyword evidence="18" id="KW-1185">Reference proteome</keyword>
<dbReference type="Pfam" id="PF03914">
    <property type="entry name" value="CBF"/>
    <property type="match status" value="1"/>
</dbReference>
<dbReference type="InterPro" id="IPR011501">
    <property type="entry name" value="Noc3_N"/>
</dbReference>
<dbReference type="InterPro" id="IPR005612">
    <property type="entry name" value="CCAAT-binding_factor"/>
</dbReference>
<dbReference type="InterPro" id="IPR016903">
    <property type="entry name" value="Nucleolar_cplx-assoc_3"/>
</dbReference>
<dbReference type="Gene3D" id="1.25.10.10">
    <property type="entry name" value="Leucine-rich Repeat Variant"/>
    <property type="match status" value="1"/>
</dbReference>
<evidence type="ECO:0000259" key="16">
    <source>
        <dbReference type="SMART" id="SM00382"/>
    </source>
</evidence>